<dbReference type="AlphaFoldDB" id="A0A4C1TTP2"/>
<evidence type="ECO:0000313" key="3">
    <source>
        <dbReference type="Proteomes" id="UP000299102"/>
    </source>
</evidence>
<feature type="region of interest" description="Disordered" evidence="1">
    <location>
        <begin position="40"/>
        <end position="70"/>
    </location>
</feature>
<proteinExistence type="predicted"/>
<keyword evidence="3" id="KW-1185">Reference proteome</keyword>
<organism evidence="2 3">
    <name type="scientific">Eumeta variegata</name>
    <name type="common">Bagworm moth</name>
    <name type="synonym">Eumeta japonica</name>
    <dbReference type="NCBI Taxonomy" id="151549"/>
    <lineage>
        <taxon>Eukaryota</taxon>
        <taxon>Metazoa</taxon>
        <taxon>Ecdysozoa</taxon>
        <taxon>Arthropoda</taxon>
        <taxon>Hexapoda</taxon>
        <taxon>Insecta</taxon>
        <taxon>Pterygota</taxon>
        <taxon>Neoptera</taxon>
        <taxon>Endopterygota</taxon>
        <taxon>Lepidoptera</taxon>
        <taxon>Glossata</taxon>
        <taxon>Ditrysia</taxon>
        <taxon>Tineoidea</taxon>
        <taxon>Psychidae</taxon>
        <taxon>Oiketicinae</taxon>
        <taxon>Eumeta</taxon>
    </lineage>
</organism>
<sequence>MLRYPVCAHSTPAPAGAGAQAPWKLKPYEFEMESLLRQQKIGAPPRRAPGPRRRPAARPPASRARAGVGQPPNALLDFLEKFIVIN</sequence>
<dbReference type="Proteomes" id="UP000299102">
    <property type="component" value="Unassembled WGS sequence"/>
</dbReference>
<gene>
    <name evidence="2" type="ORF">EVAR_8755_1</name>
</gene>
<dbReference type="EMBL" id="BGZK01000087">
    <property type="protein sequence ID" value="GBP17392.1"/>
    <property type="molecule type" value="Genomic_DNA"/>
</dbReference>
<name>A0A4C1TTP2_EUMVA</name>
<comment type="caution">
    <text evidence="2">The sequence shown here is derived from an EMBL/GenBank/DDBJ whole genome shotgun (WGS) entry which is preliminary data.</text>
</comment>
<feature type="region of interest" description="Disordered" evidence="1">
    <location>
        <begin position="1"/>
        <end position="20"/>
    </location>
</feature>
<evidence type="ECO:0000313" key="2">
    <source>
        <dbReference type="EMBL" id="GBP17392.1"/>
    </source>
</evidence>
<accession>A0A4C1TTP2</accession>
<evidence type="ECO:0000256" key="1">
    <source>
        <dbReference type="SAM" id="MobiDB-lite"/>
    </source>
</evidence>
<protein>
    <submittedName>
        <fullName evidence="2">Uncharacterized protein</fullName>
    </submittedName>
</protein>
<reference evidence="2 3" key="1">
    <citation type="journal article" date="2019" name="Commun. Biol.">
        <title>The bagworm genome reveals a unique fibroin gene that provides high tensile strength.</title>
        <authorList>
            <person name="Kono N."/>
            <person name="Nakamura H."/>
            <person name="Ohtoshi R."/>
            <person name="Tomita M."/>
            <person name="Numata K."/>
            <person name="Arakawa K."/>
        </authorList>
    </citation>
    <scope>NUCLEOTIDE SEQUENCE [LARGE SCALE GENOMIC DNA]</scope>
</reference>